<feature type="domain" description="Caspase family p20" evidence="1">
    <location>
        <begin position="53"/>
        <end position="132"/>
    </location>
</feature>
<dbReference type="PROSITE" id="PS50208">
    <property type="entry name" value="CASPASE_P20"/>
    <property type="match status" value="1"/>
</dbReference>
<dbReference type="RefSeq" id="WP_147664501.1">
    <property type="nucleotide sequence ID" value="NZ_CP042905.2"/>
</dbReference>
<gene>
    <name evidence="2" type="ORF">DSAG12_03449</name>
</gene>
<accession>A0A5B9DET2</accession>
<protein>
    <submittedName>
        <fullName evidence="2">Caspase family protein</fullName>
    </submittedName>
</protein>
<dbReference type="GO" id="GO:0006508">
    <property type="term" value="P:proteolysis"/>
    <property type="evidence" value="ECO:0007669"/>
    <property type="project" value="InterPro"/>
</dbReference>
<dbReference type="EMBL" id="CP042905">
    <property type="protein sequence ID" value="QEE17612.1"/>
    <property type="molecule type" value="Genomic_DNA"/>
</dbReference>
<dbReference type="OrthoDB" id="95483at2157"/>
<dbReference type="Pfam" id="PF00656">
    <property type="entry name" value="Peptidase_C14"/>
    <property type="match status" value="1"/>
</dbReference>
<reference evidence="2 3" key="2">
    <citation type="journal article" date="2024" name="Int. J. Syst. Evol. Microbiol.">
        <title>Promethearchaeum syntrophicum gen. nov., sp. nov., an anaerobic, obligately syntrophic archaeon, the first isolate of the lineage 'Asgard' archaea, and proposal of the new archaeal phylum Promethearchaeota phyl. nov. and kingdom Promethearchaeati regn. nov.</title>
        <authorList>
            <person name="Imachi H."/>
            <person name="Nobu M.K."/>
            <person name="Kato S."/>
            <person name="Takaki Y."/>
            <person name="Miyazaki M."/>
            <person name="Miyata M."/>
            <person name="Ogawara M."/>
            <person name="Saito Y."/>
            <person name="Sakai S."/>
            <person name="Tahara Y.O."/>
            <person name="Takano Y."/>
            <person name="Tasumi E."/>
            <person name="Uematsu K."/>
            <person name="Yoshimura T."/>
            <person name="Itoh T."/>
            <person name="Ohkuma M."/>
            <person name="Takai K."/>
        </authorList>
    </citation>
    <scope>NUCLEOTIDE SEQUENCE [LARGE SCALE GENOMIC DNA]</scope>
    <source>
        <strain evidence="2 3">MK-D1</strain>
    </source>
</reference>
<dbReference type="Gene3D" id="3.40.50.1460">
    <property type="match status" value="1"/>
</dbReference>
<dbReference type="GeneID" id="41331420"/>
<dbReference type="InterPro" id="IPR029030">
    <property type="entry name" value="Caspase-like_dom_sf"/>
</dbReference>
<keyword evidence="3" id="KW-1185">Reference proteome</keyword>
<dbReference type="InterPro" id="IPR011600">
    <property type="entry name" value="Pept_C14_caspase"/>
</dbReference>
<evidence type="ECO:0000313" key="3">
    <source>
        <dbReference type="Proteomes" id="UP000321408"/>
    </source>
</evidence>
<dbReference type="AlphaFoldDB" id="A0A5B9DET2"/>
<proteinExistence type="predicted"/>
<dbReference type="InterPro" id="IPR001309">
    <property type="entry name" value="Pept_C14_p20"/>
</dbReference>
<dbReference type="Proteomes" id="UP000321408">
    <property type="component" value="Chromosome"/>
</dbReference>
<name>A0A5B9DET2_9ARCH</name>
<sequence>MKKQYLAGLLAFLVILPIVMVTGASGTTIRGNGKGGNTYIPPPLPEGGAPLTGQKYALIIGISDYDGTVNDLTYCDDDAYDWYNYFDALGYEIILLIDTQATEAAILGALQDIADLEDEAGDSIAICYSGHGSYSRTYEESCLVSWELAGVYVSEIKPITDTFQSEHVFFFDDACLQGTMVELLNGGWVGAIGSTTRTYTYDGDATMANGIFTYYAMEAIDLGYDTAEGIGNYACETFDANTNGDATLYDAYTIGDMYFV</sequence>
<dbReference type="KEGG" id="psyt:DSAG12_03449"/>
<reference evidence="2 3" key="1">
    <citation type="journal article" date="2020" name="Nature">
        <title>Isolation of an archaeon at the prokaryote-eukaryote interface.</title>
        <authorList>
            <person name="Imachi H."/>
            <person name="Nobu M.K."/>
            <person name="Nakahara N."/>
            <person name="Morono Y."/>
            <person name="Ogawara M."/>
            <person name="Takaki Y."/>
            <person name="Takano Y."/>
            <person name="Uematsu K."/>
            <person name="Ikuta T."/>
            <person name="Ito M."/>
            <person name="Matsui Y."/>
            <person name="Miyazaki M."/>
            <person name="Murata K."/>
            <person name="Saito Y."/>
            <person name="Sakai S."/>
            <person name="Song C."/>
            <person name="Tasumi E."/>
            <person name="Yamanaka Y."/>
            <person name="Yamaguchi T."/>
            <person name="Kamagata Y."/>
            <person name="Tamaki H."/>
            <person name="Takai K."/>
        </authorList>
    </citation>
    <scope>NUCLEOTIDE SEQUENCE [LARGE SCALE GENOMIC DNA]</scope>
    <source>
        <strain evidence="2 3">MK-D1</strain>
    </source>
</reference>
<dbReference type="SUPFAM" id="SSF52129">
    <property type="entry name" value="Caspase-like"/>
    <property type="match status" value="1"/>
</dbReference>
<dbReference type="GO" id="GO:0004197">
    <property type="term" value="F:cysteine-type endopeptidase activity"/>
    <property type="evidence" value="ECO:0007669"/>
    <property type="project" value="InterPro"/>
</dbReference>
<evidence type="ECO:0000313" key="2">
    <source>
        <dbReference type="EMBL" id="QEE17612.1"/>
    </source>
</evidence>
<evidence type="ECO:0000259" key="1">
    <source>
        <dbReference type="PROSITE" id="PS50208"/>
    </source>
</evidence>
<organism evidence="2 3">
    <name type="scientific">Promethearchaeum syntrophicum</name>
    <dbReference type="NCBI Taxonomy" id="2594042"/>
    <lineage>
        <taxon>Archaea</taxon>
        <taxon>Promethearchaeati</taxon>
        <taxon>Promethearchaeota</taxon>
        <taxon>Promethearchaeia</taxon>
        <taxon>Promethearchaeales</taxon>
        <taxon>Promethearchaeaceae</taxon>
        <taxon>Promethearchaeum</taxon>
    </lineage>
</organism>